<dbReference type="EMBL" id="VUNC01000002">
    <property type="protein sequence ID" value="MST72293.1"/>
    <property type="molecule type" value="Genomic_DNA"/>
</dbReference>
<dbReference type="Proteomes" id="UP000469325">
    <property type="component" value="Unassembled WGS sequence"/>
</dbReference>
<dbReference type="RefSeq" id="WP_154434225.1">
    <property type="nucleotide sequence ID" value="NZ_VUNC01000002.1"/>
</dbReference>
<protein>
    <submittedName>
        <fullName evidence="1">Type I-E CRISPR-associated protein Cas7/Cse4/CasC</fullName>
    </submittedName>
</protein>
<dbReference type="Pfam" id="PF09344">
    <property type="entry name" value="Cas_CT1975"/>
    <property type="match status" value="1"/>
</dbReference>
<dbReference type="InterPro" id="IPR010148">
    <property type="entry name" value="CRISPR-assoc_prot_CT1975"/>
</dbReference>
<organism evidence="1 2">
    <name type="scientific">Olsenella porci</name>
    <dbReference type="NCBI Taxonomy" id="2652279"/>
    <lineage>
        <taxon>Bacteria</taxon>
        <taxon>Bacillati</taxon>
        <taxon>Actinomycetota</taxon>
        <taxon>Coriobacteriia</taxon>
        <taxon>Coriobacteriales</taxon>
        <taxon>Atopobiaceae</taxon>
        <taxon>Olsenella</taxon>
    </lineage>
</organism>
<gene>
    <name evidence="1" type="primary">cas7e</name>
    <name evidence="1" type="ORF">FYJ68_04110</name>
</gene>
<comment type="caution">
    <text evidence="1">The sequence shown here is derived from an EMBL/GenBank/DDBJ whole genome shotgun (WGS) entry which is preliminary data.</text>
</comment>
<proteinExistence type="predicted"/>
<accession>A0A6N7XD94</accession>
<evidence type="ECO:0000313" key="1">
    <source>
        <dbReference type="EMBL" id="MST72293.1"/>
    </source>
</evidence>
<evidence type="ECO:0000313" key="2">
    <source>
        <dbReference type="Proteomes" id="UP000469325"/>
    </source>
</evidence>
<keyword evidence="2" id="KW-1185">Reference proteome</keyword>
<reference evidence="1 2" key="1">
    <citation type="submission" date="2019-08" db="EMBL/GenBank/DDBJ databases">
        <title>In-depth cultivation of the pig gut microbiome towards novel bacterial diversity and tailored functional studies.</title>
        <authorList>
            <person name="Wylensek D."/>
            <person name="Hitch T.C.A."/>
            <person name="Clavel T."/>
        </authorList>
    </citation>
    <scope>NUCLEOTIDE SEQUENCE [LARGE SCALE GENOMIC DNA]</scope>
    <source>
        <strain evidence="1 2">CA-Schmier-601-WT-1</strain>
    </source>
</reference>
<dbReference type="AlphaFoldDB" id="A0A6N7XD94"/>
<name>A0A6N7XD94_9ACTN</name>
<dbReference type="NCBIfam" id="TIGR01869">
    <property type="entry name" value="casC_Cse4"/>
    <property type="match status" value="1"/>
</dbReference>
<sequence length="379" mass="40846">MYLDINVLQVVPPSNINRDDTGSPKTAVYGGYQRARVSSQAWKHAMRENFSHFVDAENLGYRTKHAVGLIGESIKAQRPDLSDSAERLAMGVLSTTGVKVGESKRAGSDKGSQVSQYLIFIGRREIDKLARIAIDAHEAGEDLSKPSKDLKKKVSSAFHGQQALDIALFGRMLADAPDLNTDASAQVAHAISVNKVSQEYDYFTAVDDCVSSDNAGAAMLDTLGYNSSTLYRYATVNVASLREQLGDDAATAEGARAFVRAFVESMPTGKQNTFANRTLPSAVLVALREEQPINGVGAFESPVAPKEGESISSQAEGLLAKQLNRMADMYGQRPAKAWWCAVDGGDEALEEFGQQVDCPQLYDAVKEAVLGLLSEGEEA</sequence>